<feature type="domain" description="Semialdehyde dehydrogenase NAD-binding" evidence="2">
    <location>
        <begin position="11"/>
        <end position="126"/>
    </location>
</feature>
<gene>
    <name evidence="3" type="ORF">MNBD_GAMMA21-1247</name>
</gene>
<dbReference type="NCBIfam" id="NF011456">
    <property type="entry name" value="PRK14874.1"/>
    <property type="match status" value="1"/>
</dbReference>
<keyword evidence="3" id="KW-0560">Oxidoreductase</keyword>
<dbReference type="PANTHER" id="PTHR46278">
    <property type="entry name" value="DEHYDROGENASE, PUTATIVE-RELATED"/>
    <property type="match status" value="1"/>
</dbReference>
<sequence>MTGKNDDATVNIAVVGATGLVGSAVLEHLSDSEIPTGQVYALASDNSEAEFVDFSKRSLSVHPVSEFDFKQVQLCFFCVPAEVAAEYLPAATKAGCYCIDFSTCSRLDDKVPLIVSGVNEKDLQELDGRIVASPDSSIVHLAQILAPLKELGVIERVNATMMRAVSEMGRKGIDELSQQSIALFNLKPIKHEHFLAQIAFNVLPHVCHAQANNQLIDDLQSELAKVMHDAALLLNTSLISAPVFYGHSMMLQLEFSQDVDVARVTHLLATDSDLHCTNKQINRPDSVSDAVNQKGVYLGCVRQDTTWQNGINLWAVADNIHQGAAINGVQIGEILVKSYL</sequence>
<name>A0A3B0ZL46_9ZZZZ</name>
<dbReference type="Gene3D" id="3.40.50.720">
    <property type="entry name" value="NAD(P)-binding Rossmann-like Domain"/>
    <property type="match status" value="1"/>
</dbReference>
<proteinExistence type="inferred from homology"/>
<dbReference type="GO" id="GO:0008652">
    <property type="term" value="P:amino acid biosynthetic process"/>
    <property type="evidence" value="ECO:0007669"/>
    <property type="project" value="InterPro"/>
</dbReference>
<dbReference type="Pfam" id="PF02774">
    <property type="entry name" value="Semialdhyde_dhC"/>
    <property type="match status" value="1"/>
</dbReference>
<dbReference type="InterPro" id="IPR000534">
    <property type="entry name" value="Semialdehyde_DH_NAD-bd"/>
</dbReference>
<dbReference type="AlphaFoldDB" id="A0A3B0ZL46"/>
<dbReference type="GO" id="GO:0046983">
    <property type="term" value="F:protein dimerization activity"/>
    <property type="evidence" value="ECO:0007669"/>
    <property type="project" value="InterPro"/>
</dbReference>
<dbReference type="EC" id="1.2.1.11" evidence="3"/>
<dbReference type="Pfam" id="PF01118">
    <property type="entry name" value="Semialdhyde_dh"/>
    <property type="match status" value="1"/>
</dbReference>
<dbReference type="PANTHER" id="PTHR46278:SF2">
    <property type="entry name" value="ASPARTATE-SEMIALDEHYDE DEHYDROGENASE"/>
    <property type="match status" value="1"/>
</dbReference>
<protein>
    <submittedName>
        <fullName evidence="3">Aspartate-semialdehyde dehydrogenase</fullName>
        <ecNumber evidence="3">1.2.1.11</ecNumber>
    </submittedName>
</protein>
<dbReference type="InterPro" id="IPR036291">
    <property type="entry name" value="NAD(P)-bd_dom_sf"/>
</dbReference>
<dbReference type="SMART" id="SM00859">
    <property type="entry name" value="Semialdhyde_dh"/>
    <property type="match status" value="1"/>
</dbReference>
<accession>A0A3B0ZL46</accession>
<dbReference type="GO" id="GO:0004073">
    <property type="term" value="F:aspartate-semialdehyde dehydrogenase activity"/>
    <property type="evidence" value="ECO:0007669"/>
    <property type="project" value="UniProtKB-EC"/>
</dbReference>
<organism evidence="3">
    <name type="scientific">hydrothermal vent metagenome</name>
    <dbReference type="NCBI Taxonomy" id="652676"/>
    <lineage>
        <taxon>unclassified sequences</taxon>
        <taxon>metagenomes</taxon>
        <taxon>ecological metagenomes</taxon>
    </lineage>
</organism>
<evidence type="ECO:0000259" key="2">
    <source>
        <dbReference type="SMART" id="SM00859"/>
    </source>
</evidence>
<dbReference type="SUPFAM" id="SSF55347">
    <property type="entry name" value="Glyceraldehyde-3-phosphate dehydrogenase-like, C-terminal domain"/>
    <property type="match status" value="1"/>
</dbReference>
<reference evidence="3" key="1">
    <citation type="submission" date="2018-06" db="EMBL/GenBank/DDBJ databases">
        <authorList>
            <person name="Zhirakovskaya E."/>
        </authorList>
    </citation>
    <scope>NUCLEOTIDE SEQUENCE</scope>
</reference>
<evidence type="ECO:0000313" key="3">
    <source>
        <dbReference type="EMBL" id="VAW92351.1"/>
    </source>
</evidence>
<dbReference type="PIRSF" id="PIRSF000148">
    <property type="entry name" value="ASA_dh"/>
    <property type="match status" value="1"/>
</dbReference>
<comment type="similarity">
    <text evidence="1">Belongs to the aspartate-semialdehyde dehydrogenase family.</text>
</comment>
<dbReference type="SUPFAM" id="SSF51735">
    <property type="entry name" value="NAD(P)-binding Rossmann-fold domains"/>
    <property type="match status" value="1"/>
</dbReference>
<dbReference type="EMBL" id="UOFR01000014">
    <property type="protein sequence ID" value="VAW92351.1"/>
    <property type="molecule type" value="Genomic_DNA"/>
</dbReference>
<dbReference type="Gene3D" id="3.30.360.10">
    <property type="entry name" value="Dihydrodipicolinate Reductase, domain 2"/>
    <property type="match status" value="1"/>
</dbReference>
<evidence type="ECO:0000256" key="1">
    <source>
        <dbReference type="ARBA" id="ARBA00010584"/>
    </source>
</evidence>
<dbReference type="InterPro" id="IPR012280">
    <property type="entry name" value="Semialdhyde_DH_dimer_dom"/>
</dbReference>
<dbReference type="CDD" id="cd18129">
    <property type="entry name" value="ASADH_C_USG1_like"/>
    <property type="match status" value="1"/>
</dbReference>
<dbReference type="GO" id="GO:0051287">
    <property type="term" value="F:NAD binding"/>
    <property type="evidence" value="ECO:0007669"/>
    <property type="project" value="InterPro"/>
</dbReference>
<dbReference type="CDD" id="cd17894">
    <property type="entry name" value="ASADH_USG1_N"/>
    <property type="match status" value="1"/>
</dbReference>